<dbReference type="RefSeq" id="WP_117562675.1">
    <property type="nucleotide sequence ID" value="NZ_JAJDKX010000046.1"/>
</dbReference>
<dbReference type="EMBL" id="JANGBO010000028">
    <property type="protein sequence ID" value="MCQ5063142.1"/>
    <property type="molecule type" value="Genomic_DNA"/>
</dbReference>
<proteinExistence type="predicted"/>
<sequence length="64" mass="7753">MWKIAYAIWYNAYDKYFILYCFDWTLNIIDELTIFCLLMNDFDSGVKCIVYKHYFNVANTISTL</sequence>
<dbReference type="Proteomes" id="UP001204814">
    <property type="component" value="Unassembled WGS sequence"/>
</dbReference>
<evidence type="ECO:0000313" key="2">
    <source>
        <dbReference type="Proteomes" id="UP001204814"/>
    </source>
</evidence>
<accession>A0AAP2UHR5</accession>
<comment type="caution">
    <text evidence="1">The sequence shown here is derived from an EMBL/GenBank/DDBJ whole genome shotgun (WGS) entry which is preliminary data.</text>
</comment>
<name>A0AAP2UHR5_9FIRM</name>
<evidence type="ECO:0000313" key="1">
    <source>
        <dbReference type="EMBL" id="MCQ5063142.1"/>
    </source>
</evidence>
<organism evidence="1 2">
    <name type="scientific">Faecalibacillus intestinalis</name>
    <dbReference type="NCBI Taxonomy" id="1982626"/>
    <lineage>
        <taxon>Bacteria</taxon>
        <taxon>Bacillati</taxon>
        <taxon>Bacillota</taxon>
        <taxon>Erysipelotrichia</taxon>
        <taxon>Erysipelotrichales</taxon>
        <taxon>Coprobacillaceae</taxon>
        <taxon>Faecalibacillus</taxon>
    </lineage>
</organism>
<dbReference type="AlphaFoldDB" id="A0AAP2UHR5"/>
<gene>
    <name evidence="1" type="ORF">NE542_15095</name>
</gene>
<protein>
    <submittedName>
        <fullName evidence="1">Uncharacterized protein</fullName>
    </submittedName>
</protein>
<reference evidence="1" key="1">
    <citation type="submission" date="2022-06" db="EMBL/GenBank/DDBJ databases">
        <title>Isolation of gut microbiota from human fecal samples.</title>
        <authorList>
            <person name="Pamer E.G."/>
            <person name="Barat B."/>
            <person name="Waligurski E."/>
            <person name="Medina S."/>
            <person name="Paddock L."/>
            <person name="Mostad J."/>
        </authorList>
    </citation>
    <scope>NUCLEOTIDE SEQUENCE</scope>
    <source>
        <strain evidence="1">DFI.6.24</strain>
    </source>
</reference>